<dbReference type="AlphaFoldDB" id="A0A0T8UAJ7"/>
<reference evidence="3" key="1">
    <citation type="submission" date="2015-03" db="EMBL/GenBank/DDBJ databases">
        <authorList>
            <person name="Murphy D."/>
        </authorList>
    </citation>
    <scope>NUCLEOTIDE SEQUENCE [LARGE SCALE GENOMIC DNA]</scope>
    <source>
        <strain evidence="3">SMRU2248</strain>
    </source>
</reference>
<dbReference type="EMBL" id="PTTJ01000100">
    <property type="protein sequence ID" value="RJP10698.1"/>
    <property type="molecule type" value="Genomic_DNA"/>
</dbReference>
<keyword evidence="3" id="KW-0413">Isomerase</keyword>
<accession>A0A0T8UAJ7</accession>
<dbReference type="EC" id="5.1.3.10" evidence="3"/>
<dbReference type="RefSeq" id="WP_050261729.1">
    <property type="nucleotide sequence ID" value="NZ_CMJT01000011.1"/>
</dbReference>
<comment type="similarity">
    <text evidence="1">Belongs to the NAD(P)-dependent epimerase/dehydratase family.</text>
</comment>
<evidence type="ECO:0000256" key="1">
    <source>
        <dbReference type="ARBA" id="ARBA00007637"/>
    </source>
</evidence>
<dbReference type="Gene3D" id="3.40.50.720">
    <property type="entry name" value="NAD(P)-binding Rossmann-like Domain"/>
    <property type="match status" value="1"/>
</dbReference>
<dbReference type="Proteomes" id="UP000041827">
    <property type="component" value="Unassembled WGS sequence"/>
</dbReference>
<feature type="domain" description="NAD-dependent epimerase/dehydratase" evidence="2">
    <location>
        <begin position="5"/>
        <end position="245"/>
    </location>
</feature>
<evidence type="ECO:0000313" key="6">
    <source>
        <dbReference type="Proteomes" id="UP000265600"/>
    </source>
</evidence>
<evidence type="ECO:0000313" key="5">
    <source>
        <dbReference type="Proteomes" id="UP000041827"/>
    </source>
</evidence>
<dbReference type="Proteomes" id="UP000265600">
    <property type="component" value="Unassembled WGS sequence"/>
</dbReference>
<evidence type="ECO:0000259" key="2">
    <source>
        <dbReference type="Pfam" id="PF01370"/>
    </source>
</evidence>
<dbReference type="InterPro" id="IPR001509">
    <property type="entry name" value="Epimerase_deHydtase"/>
</dbReference>
<sequence length="318" mass="36482">MKKCVIIGGMGLIGLNIADLIDEGVEVYLIDNLSSSSKMAKSKKEIYQKFVSKILKRNNLHFIEENIKNADSVKKILKNIVPDVVIYLAALLASESEKNPVEAKKVIFEGVKSTINIMEEISKKYKLIYASSSYVYGDFEYEPADELHSKKPLDIYGFWKNESEAWISNYKFKFGEWLIIRPSSVYGIIDPRERYASSCIEQAYFNETVQLFYPEFICDFTYVKDVAKIFLKAAESDVSGEIFNMTRGEARTNKEFIEVLKKYFKNIKIKSHDDRLLNAPKRGALDNNKVNKLFSWTAEYGINDGIIDSINVLDKLLE</sequence>
<organism evidence="3 5">
    <name type="scientific">Streptococcus pseudopneumoniae</name>
    <dbReference type="NCBI Taxonomy" id="257758"/>
    <lineage>
        <taxon>Bacteria</taxon>
        <taxon>Bacillati</taxon>
        <taxon>Bacillota</taxon>
        <taxon>Bacilli</taxon>
        <taxon>Lactobacillales</taxon>
        <taxon>Streptococcaceae</taxon>
        <taxon>Streptococcus</taxon>
    </lineage>
</organism>
<reference evidence="6" key="3">
    <citation type="submission" date="2018-02" db="EMBL/GenBank/DDBJ databases">
        <authorList>
            <person name="Handem S."/>
        </authorList>
    </citation>
    <scope>NUCLEOTIDE SEQUENCE [LARGE SCALE GENOMIC DNA]</scope>
    <source>
        <strain evidence="6">Spain3473</strain>
    </source>
</reference>
<dbReference type="PANTHER" id="PTHR43000">
    <property type="entry name" value="DTDP-D-GLUCOSE 4,6-DEHYDRATASE-RELATED"/>
    <property type="match status" value="1"/>
</dbReference>
<accession>A0A3A4ML49</accession>
<protein>
    <submittedName>
        <fullName evidence="3">UDP-Gal/UDP-GalNac epimerase</fullName>
        <ecNumber evidence="3">5.1.3.10</ecNumber>
    </submittedName>
</protein>
<dbReference type="GO" id="GO:0047732">
    <property type="term" value="F:CDP-abequose epimerase activity"/>
    <property type="evidence" value="ECO:0007669"/>
    <property type="project" value="UniProtKB-EC"/>
</dbReference>
<dbReference type="EMBL" id="CMJT01000011">
    <property type="protein sequence ID" value="CKB03291.1"/>
    <property type="molecule type" value="Genomic_DNA"/>
</dbReference>
<dbReference type="InterPro" id="IPR036291">
    <property type="entry name" value="NAD(P)-bd_dom_sf"/>
</dbReference>
<reference evidence="5" key="2">
    <citation type="submission" date="2015-03" db="EMBL/GenBank/DDBJ databases">
        <authorList>
            <consortium name="Pathogen Informatics"/>
        </authorList>
    </citation>
    <scope>NUCLEOTIDE SEQUENCE [LARGE SCALE GENOMIC DNA]</scope>
    <source>
        <strain evidence="5">SMRU2248</strain>
    </source>
</reference>
<gene>
    <name evidence="3" type="primary">galE2</name>
    <name evidence="4" type="ORF">C5O69_07710</name>
    <name evidence="3" type="ORF">ERS021757_01374</name>
</gene>
<dbReference type="Pfam" id="PF01370">
    <property type="entry name" value="Epimerase"/>
    <property type="match status" value="1"/>
</dbReference>
<evidence type="ECO:0000313" key="3">
    <source>
        <dbReference type="EMBL" id="CKB03291.1"/>
    </source>
</evidence>
<dbReference type="SUPFAM" id="SSF51735">
    <property type="entry name" value="NAD(P)-binding Rossmann-fold domains"/>
    <property type="match status" value="1"/>
</dbReference>
<reference evidence="4" key="4">
    <citation type="submission" date="2018-02" db="EMBL/GenBank/DDBJ databases">
        <authorList>
            <person name="Cohen D.B."/>
            <person name="Kent A.D."/>
        </authorList>
    </citation>
    <scope>NUCLEOTIDE SEQUENCE</scope>
    <source>
        <strain evidence="4">Spain3473</strain>
    </source>
</reference>
<evidence type="ECO:0000313" key="4">
    <source>
        <dbReference type="EMBL" id="RJP10698.1"/>
    </source>
</evidence>
<proteinExistence type="inferred from homology"/>
<name>A0A0T8UAJ7_9STRE</name>